<dbReference type="GO" id="GO:0009507">
    <property type="term" value="C:chloroplast"/>
    <property type="evidence" value="ECO:0007669"/>
    <property type="project" value="TreeGrafter"/>
</dbReference>
<protein>
    <submittedName>
        <fullName evidence="3">Cyclophilin-type peptidyl-prolyl cis-trans isomerase</fullName>
    </submittedName>
</protein>
<evidence type="ECO:0000313" key="3">
    <source>
        <dbReference type="EMBL" id="QDZ18553.1"/>
    </source>
</evidence>
<dbReference type="PANTHER" id="PTHR47875:SF1">
    <property type="entry name" value="PEPTIDYL-PROLYL CIS-TRANS ISOMERASE CYP28, CHLOROPLASTIC"/>
    <property type="match status" value="1"/>
</dbReference>
<feature type="region of interest" description="Disordered" evidence="1">
    <location>
        <begin position="1"/>
        <end position="52"/>
    </location>
</feature>
<evidence type="ECO:0000313" key="4">
    <source>
        <dbReference type="Proteomes" id="UP000316726"/>
    </source>
</evidence>
<dbReference type="Proteomes" id="UP000316726">
    <property type="component" value="Chromosome 2"/>
</dbReference>
<dbReference type="AlphaFoldDB" id="A0A5B8MDP5"/>
<organism evidence="3 4">
    <name type="scientific">Chloropicon primus</name>
    <dbReference type="NCBI Taxonomy" id="1764295"/>
    <lineage>
        <taxon>Eukaryota</taxon>
        <taxon>Viridiplantae</taxon>
        <taxon>Chlorophyta</taxon>
        <taxon>Chloropicophyceae</taxon>
        <taxon>Chloropicales</taxon>
        <taxon>Chloropicaceae</taxon>
        <taxon>Chloropicon</taxon>
    </lineage>
</organism>
<keyword evidence="3" id="KW-0413">Isomerase</keyword>
<dbReference type="InterPro" id="IPR002130">
    <property type="entry name" value="Cyclophilin-type_PPIase_dom"/>
</dbReference>
<keyword evidence="4" id="KW-1185">Reference proteome</keyword>
<dbReference type="InterPro" id="IPR044178">
    <property type="entry name" value="CYP28-like"/>
</dbReference>
<accession>A0A5B8MDP5</accession>
<reference evidence="3 4" key="1">
    <citation type="submission" date="2018-07" db="EMBL/GenBank/DDBJ databases">
        <title>The complete nuclear genome of the prasinophyte Chloropicon primus (CCMP1205).</title>
        <authorList>
            <person name="Pombert J.-F."/>
            <person name="Otis C."/>
            <person name="Turmel M."/>
            <person name="Lemieux C."/>
        </authorList>
    </citation>
    <scope>NUCLEOTIDE SEQUENCE [LARGE SCALE GENOMIC DNA]</scope>
    <source>
        <strain evidence="3 4">CCMP1205</strain>
    </source>
</reference>
<dbReference type="STRING" id="1764295.A0A5B8MDP5"/>
<dbReference type="InterPro" id="IPR029000">
    <property type="entry name" value="Cyclophilin-like_dom_sf"/>
</dbReference>
<dbReference type="PROSITE" id="PS50072">
    <property type="entry name" value="CSA_PPIASE_2"/>
    <property type="match status" value="1"/>
</dbReference>
<evidence type="ECO:0000259" key="2">
    <source>
        <dbReference type="PROSITE" id="PS50072"/>
    </source>
</evidence>
<name>A0A5B8MDP5_9CHLO</name>
<sequence length="336" mass="36114">MAGVASITRTGGPGATRYYREGGRGAGPRRRQGRVHAEGEGVEETGPSCGREEERCVVRTGRRATALVGTAAAVTALVTSPSRAVQVTEEDLAVTNTVYFDVGLCPTATNQNRTLGAKNIFCTEKDLEYLGRIEIGLYGNLVPVTVKNFVQAVEEGVFDQTIVHKVLRGQYILAGKPGARKYGEVEMPETISRENGDLISSKAFALQAGLRPGTVSLYLQDDKSEREMERRNLANLEFAITTGPGPAPDLNDRSVVLGTVTKGFDVISEIAEVPTFQPNKNLKSFNKFAALLGDDRANNARGIWGKPRKAVIFIGTGQVKMQDAVAGEESGPMPMP</sequence>
<feature type="domain" description="PPIase cyclophilin-type" evidence="2">
    <location>
        <begin position="120"/>
        <end position="318"/>
    </location>
</feature>
<dbReference type="OrthoDB" id="193499at2759"/>
<dbReference type="Gene3D" id="2.40.100.10">
    <property type="entry name" value="Cyclophilin-like"/>
    <property type="match status" value="1"/>
</dbReference>
<proteinExistence type="predicted"/>
<evidence type="ECO:0000256" key="1">
    <source>
        <dbReference type="SAM" id="MobiDB-lite"/>
    </source>
</evidence>
<dbReference type="SUPFAM" id="SSF50891">
    <property type="entry name" value="Cyclophilin-like"/>
    <property type="match status" value="1"/>
</dbReference>
<dbReference type="EMBL" id="CP031035">
    <property type="protein sequence ID" value="QDZ18553.1"/>
    <property type="molecule type" value="Genomic_DNA"/>
</dbReference>
<dbReference type="PANTHER" id="PTHR47875">
    <property type="entry name" value="PEPTIDYL-PROLYL CIS-TRANS ISOMERASE CYP28, CHLOROPLASTIC"/>
    <property type="match status" value="1"/>
</dbReference>
<dbReference type="GO" id="GO:0003755">
    <property type="term" value="F:peptidyl-prolyl cis-trans isomerase activity"/>
    <property type="evidence" value="ECO:0007669"/>
    <property type="project" value="InterPro"/>
</dbReference>
<dbReference type="Pfam" id="PF00160">
    <property type="entry name" value="Pro_isomerase"/>
    <property type="match status" value="1"/>
</dbReference>
<gene>
    <name evidence="3" type="ORF">A3770_02p10710</name>
</gene>